<dbReference type="Gene3D" id="3.40.50.2000">
    <property type="entry name" value="Glycogen Phosphorylase B"/>
    <property type="match status" value="1"/>
</dbReference>
<evidence type="ECO:0000259" key="2">
    <source>
        <dbReference type="Pfam" id="PF00534"/>
    </source>
</evidence>
<reference evidence="3 4" key="1">
    <citation type="submission" date="2018-11" db="EMBL/GenBank/DDBJ databases">
        <title>Novel Erysipelotrichaceae bacterium isolated from small intestine of a swine.</title>
        <authorList>
            <person name="Kim J.S."/>
            <person name="Choe H."/>
            <person name="Lee Y.R."/>
            <person name="Kim K.M."/>
            <person name="Park D.S."/>
        </authorList>
    </citation>
    <scope>NUCLEOTIDE SEQUENCE [LARGE SCALE GENOMIC DNA]</scope>
    <source>
        <strain evidence="3 4">SG0102</strain>
    </source>
</reference>
<dbReference type="Gene3D" id="3.40.50.11090">
    <property type="match status" value="1"/>
</dbReference>
<evidence type="ECO:0000313" key="3">
    <source>
        <dbReference type="EMBL" id="BBH27390.1"/>
    </source>
</evidence>
<dbReference type="CDD" id="cd03801">
    <property type="entry name" value="GT4_PimA-like"/>
    <property type="match status" value="1"/>
</dbReference>
<dbReference type="GO" id="GO:0016757">
    <property type="term" value="F:glycosyltransferase activity"/>
    <property type="evidence" value="ECO:0007669"/>
    <property type="project" value="InterPro"/>
</dbReference>
<dbReference type="SUPFAM" id="SSF53756">
    <property type="entry name" value="UDP-Glycosyltransferase/glycogen phosphorylase"/>
    <property type="match status" value="1"/>
</dbReference>
<evidence type="ECO:0000313" key="4">
    <source>
        <dbReference type="Proteomes" id="UP000268059"/>
    </source>
</evidence>
<feature type="domain" description="Glycosyl transferase family 1" evidence="2">
    <location>
        <begin position="159"/>
        <end position="313"/>
    </location>
</feature>
<dbReference type="GO" id="GO:0009103">
    <property type="term" value="P:lipopolysaccharide biosynthetic process"/>
    <property type="evidence" value="ECO:0007669"/>
    <property type="project" value="TreeGrafter"/>
</dbReference>
<dbReference type="InParanoid" id="A0A3G9J8L5"/>
<proteinExistence type="predicted"/>
<protein>
    <submittedName>
        <fullName evidence="3">Glycosyl transferase</fullName>
    </submittedName>
</protein>
<dbReference type="PANTHER" id="PTHR46401:SF2">
    <property type="entry name" value="GLYCOSYLTRANSFERASE WBBK-RELATED"/>
    <property type="match status" value="1"/>
</dbReference>
<dbReference type="Pfam" id="PF00534">
    <property type="entry name" value="Glycos_transf_1"/>
    <property type="match status" value="1"/>
</dbReference>
<dbReference type="InterPro" id="IPR001296">
    <property type="entry name" value="Glyco_trans_1"/>
</dbReference>
<dbReference type="KEGG" id="ebm:SG0102_23240"/>
<keyword evidence="1 3" id="KW-0808">Transferase</keyword>
<gene>
    <name evidence="3" type="primary">rfaG_2</name>
    <name evidence="3" type="ORF">SG0102_23240</name>
</gene>
<name>A0A3G9J8L5_9FIRM</name>
<dbReference type="PANTHER" id="PTHR46401">
    <property type="entry name" value="GLYCOSYLTRANSFERASE WBBK-RELATED"/>
    <property type="match status" value="1"/>
</dbReference>
<evidence type="ECO:0000256" key="1">
    <source>
        <dbReference type="ARBA" id="ARBA00022679"/>
    </source>
</evidence>
<organism evidence="3 4">
    <name type="scientific">Intestinibaculum porci</name>
    <dbReference type="NCBI Taxonomy" id="2487118"/>
    <lineage>
        <taxon>Bacteria</taxon>
        <taxon>Bacillati</taxon>
        <taxon>Bacillota</taxon>
        <taxon>Erysipelotrichia</taxon>
        <taxon>Erysipelotrichales</taxon>
        <taxon>Erysipelotrichaceae</taxon>
        <taxon>Intestinibaculum</taxon>
    </lineage>
</organism>
<sequence>MLRYAEEFNKRGHDVVCYTPILDEYANNYLNLRHIVNAIIHKKNFVEETKQFPKVKIVRQLKISNKSIRNADITIATAWPTAFQVNELSEDKGKKVYFIQDFEIWDNEKLGKASYKLPLHHIIIAKWIDSILVNELGCKPGDLIHNGMDIERFIPDRSKKNMRHKDGEIQCLMLYHKLSKKGIDDGLAAFRKAKEVIPNLSLVMFGMPDDPNISDVKHYYQSPAKEKLVELYQTSDVFIYPSREEGWGLTPVEAMSCGCAVAGTKTGCMTEIGNNGINALLCEPYDVDNLATNIVSIASNADLRETLEKNGRKTAEGLSWDKSFDKFESVLINLADKDDTTVRKK</sequence>
<accession>A0A3G9J8L5</accession>
<dbReference type="AlphaFoldDB" id="A0A3G9J8L5"/>
<dbReference type="Proteomes" id="UP000268059">
    <property type="component" value="Chromosome"/>
</dbReference>
<keyword evidence="4" id="KW-1185">Reference proteome</keyword>
<dbReference type="EMBL" id="AP019309">
    <property type="protein sequence ID" value="BBH27390.1"/>
    <property type="molecule type" value="Genomic_DNA"/>
</dbReference>